<evidence type="ECO:0000259" key="2">
    <source>
        <dbReference type="Pfam" id="PF07331"/>
    </source>
</evidence>
<feature type="domain" description="DUF1468" evidence="2">
    <location>
        <begin position="14"/>
        <end position="179"/>
    </location>
</feature>
<keyword evidence="1" id="KW-0472">Membrane</keyword>
<feature type="transmembrane region" description="Helical" evidence="1">
    <location>
        <begin position="153"/>
        <end position="170"/>
    </location>
</feature>
<sequence>MGKNPDLYLSLSAVGVGAIVLIYALSLPTLGDGRPGPGLFPGIIASGLILFGLALLFRTVVTSRRADSAEATVSDVQDESPDIPITGSGNADAAPHGMEIDQETVSTRRAWVNGVVMLASIVGYIMLAEPLGFIITMFLVSLVIMLLLKAKPVSAIVTSLVLSFGMWLIFERGLQVQLPNGLLW</sequence>
<feature type="transmembrane region" description="Helical" evidence="1">
    <location>
        <begin position="133"/>
        <end position="148"/>
    </location>
</feature>
<evidence type="ECO:0000313" key="3">
    <source>
        <dbReference type="EMBL" id="WFP17013.1"/>
    </source>
</evidence>
<feature type="transmembrane region" description="Helical" evidence="1">
    <location>
        <begin position="110"/>
        <end position="127"/>
    </location>
</feature>
<name>A0ABY8H8P4_9MICC</name>
<keyword evidence="4" id="KW-1185">Reference proteome</keyword>
<gene>
    <name evidence="3" type="ORF">P8192_02485</name>
</gene>
<accession>A0ABY8H8P4</accession>
<dbReference type="EMBL" id="CP121252">
    <property type="protein sequence ID" value="WFP17013.1"/>
    <property type="molecule type" value="Genomic_DNA"/>
</dbReference>
<dbReference type="Proteomes" id="UP001219037">
    <property type="component" value="Chromosome"/>
</dbReference>
<dbReference type="InterPro" id="IPR009936">
    <property type="entry name" value="DUF1468"/>
</dbReference>
<feature type="transmembrane region" description="Helical" evidence="1">
    <location>
        <begin position="7"/>
        <end position="26"/>
    </location>
</feature>
<keyword evidence="1" id="KW-0812">Transmembrane</keyword>
<proteinExistence type="predicted"/>
<evidence type="ECO:0000256" key="1">
    <source>
        <dbReference type="SAM" id="Phobius"/>
    </source>
</evidence>
<protein>
    <submittedName>
        <fullName evidence="3">Tripartite tricarboxylate transporter TctB family protein</fullName>
    </submittedName>
</protein>
<dbReference type="Pfam" id="PF07331">
    <property type="entry name" value="TctB"/>
    <property type="match status" value="1"/>
</dbReference>
<organism evidence="3 4">
    <name type="scientific">Citricoccus muralis</name>
    <dbReference type="NCBI Taxonomy" id="169134"/>
    <lineage>
        <taxon>Bacteria</taxon>
        <taxon>Bacillati</taxon>
        <taxon>Actinomycetota</taxon>
        <taxon>Actinomycetes</taxon>
        <taxon>Micrococcales</taxon>
        <taxon>Micrococcaceae</taxon>
        <taxon>Citricoccus</taxon>
    </lineage>
</organism>
<reference evidence="3 4" key="1">
    <citation type="submission" date="2023-04" db="EMBL/GenBank/DDBJ databases">
        <title>Funneling lignin-derived compounds into biodiesel using alkali-halophilic Citricoccus sp. P2.</title>
        <authorList>
            <person name="Luo C.-B."/>
        </authorList>
    </citation>
    <scope>NUCLEOTIDE SEQUENCE [LARGE SCALE GENOMIC DNA]</scope>
    <source>
        <strain evidence="3 4">P2</strain>
    </source>
</reference>
<evidence type="ECO:0000313" key="4">
    <source>
        <dbReference type="Proteomes" id="UP001219037"/>
    </source>
</evidence>
<feature type="transmembrane region" description="Helical" evidence="1">
    <location>
        <begin position="38"/>
        <end position="57"/>
    </location>
</feature>
<dbReference type="RefSeq" id="WP_278158238.1">
    <property type="nucleotide sequence ID" value="NZ_CP121252.1"/>
</dbReference>
<keyword evidence="1" id="KW-1133">Transmembrane helix</keyword>